<dbReference type="InterPro" id="IPR016039">
    <property type="entry name" value="Thiolase-like"/>
</dbReference>
<dbReference type="Pfam" id="PF14765">
    <property type="entry name" value="PS-DH"/>
    <property type="match status" value="1"/>
</dbReference>
<dbReference type="InterPro" id="IPR013120">
    <property type="entry name" value="FAR_NAD-bd"/>
</dbReference>
<dbReference type="SUPFAM" id="SSF51735">
    <property type="entry name" value="NAD(P)-binding Rossmann-fold domains"/>
    <property type="match status" value="2"/>
</dbReference>
<dbReference type="InterPro" id="IPR049551">
    <property type="entry name" value="PKS_DH_C"/>
</dbReference>
<feature type="region of interest" description="N-terminal hotdog fold" evidence="10">
    <location>
        <begin position="971"/>
        <end position="1105"/>
    </location>
</feature>
<dbReference type="InterPro" id="IPR023213">
    <property type="entry name" value="CAT-like_dom_sf"/>
</dbReference>
<keyword evidence="2" id="KW-0597">Phosphoprotein</keyword>
<evidence type="ECO:0000256" key="8">
    <source>
        <dbReference type="ARBA" id="ARBA00023268"/>
    </source>
</evidence>
<dbReference type="InterPro" id="IPR014043">
    <property type="entry name" value="Acyl_transferase_dom"/>
</dbReference>
<dbReference type="FunFam" id="3.40.47.10:FF:000019">
    <property type="entry name" value="Polyketide synthase type I"/>
    <property type="match status" value="1"/>
</dbReference>
<dbReference type="InterPro" id="IPR045851">
    <property type="entry name" value="AMP-bd_C_sf"/>
</dbReference>
<dbReference type="Gene3D" id="3.40.47.10">
    <property type="match status" value="1"/>
</dbReference>
<evidence type="ECO:0000259" key="13">
    <source>
        <dbReference type="PROSITE" id="PS52004"/>
    </source>
</evidence>
<dbReference type="Gene3D" id="3.30.559.30">
    <property type="entry name" value="Nonribosomal peptide synthetase, condensation domain"/>
    <property type="match status" value="1"/>
</dbReference>
<name>A0A066XM05_COLSU</name>
<feature type="compositionally biased region" description="Low complexity" evidence="11">
    <location>
        <begin position="2610"/>
        <end position="2627"/>
    </location>
</feature>
<comment type="caution">
    <text evidence="15">The sequence shown here is derived from an EMBL/GenBank/DDBJ whole genome shotgun (WGS) entry which is preliminary data.</text>
</comment>
<dbReference type="Proteomes" id="UP000027238">
    <property type="component" value="Unassembled WGS sequence"/>
</dbReference>
<dbReference type="InterPro" id="IPR042099">
    <property type="entry name" value="ANL_N_sf"/>
</dbReference>
<feature type="region of interest" description="C-terminal hotdog fold" evidence="10">
    <location>
        <begin position="1120"/>
        <end position="1280"/>
    </location>
</feature>
<keyword evidence="16" id="KW-1185">Reference proteome</keyword>
<dbReference type="Pfam" id="PF08659">
    <property type="entry name" value="KR"/>
    <property type="match status" value="1"/>
</dbReference>
<dbReference type="eggNOG" id="KOG1202">
    <property type="taxonomic scope" value="Eukaryota"/>
</dbReference>
<dbReference type="CDD" id="cd00833">
    <property type="entry name" value="PKS"/>
    <property type="match status" value="1"/>
</dbReference>
<dbReference type="SMART" id="SM00825">
    <property type="entry name" value="PKS_KS"/>
    <property type="match status" value="1"/>
</dbReference>
<dbReference type="Gene3D" id="3.40.50.12780">
    <property type="entry name" value="N-terminal domain of ligase-like"/>
    <property type="match status" value="1"/>
</dbReference>
<keyword evidence="4" id="KW-0489">Methyltransferase</keyword>
<keyword evidence="6" id="KW-0677">Repeat</keyword>
<feature type="domain" description="Ketosynthase family 3 (KS3)" evidence="13">
    <location>
        <begin position="11"/>
        <end position="450"/>
    </location>
</feature>
<keyword evidence="7" id="KW-0560">Oxidoreductase</keyword>
<dbReference type="SMART" id="SM00826">
    <property type="entry name" value="PKS_DH"/>
    <property type="match status" value="1"/>
</dbReference>
<dbReference type="InterPro" id="IPR049900">
    <property type="entry name" value="PKS_mFAS_DH"/>
</dbReference>
<dbReference type="InterPro" id="IPR016036">
    <property type="entry name" value="Malonyl_transacylase_ACP-bd"/>
</dbReference>
<dbReference type="SUPFAM" id="SSF52151">
    <property type="entry name" value="FabD/lysophospholipase-like"/>
    <property type="match status" value="1"/>
</dbReference>
<dbReference type="InterPro" id="IPR042104">
    <property type="entry name" value="PKS_dehydratase_sf"/>
</dbReference>
<dbReference type="CDD" id="cd02440">
    <property type="entry name" value="AdoMet_MTases"/>
    <property type="match status" value="1"/>
</dbReference>
<evidence type="ECO:0000256" key="6">
    <source>
        <dbReference type="ARBA" id="ARBA00022737"/>
    </source>
</evidence>
<dbReference type="GO" id="GO:0016874">
    <property type="term" value="F:ligase activity"/>
    <property type="evidence" value="ECO:0007669"/>
    <property type="project" value="UniProtKB-KW"/>
</dbReference>
<evidence type="ECO:0000313" key="16">
    <source>
        <dbReference type="Proteomes" id="UP000027238"/>
    </source>
</evidence>
<dbReference type="InterPro" id="IPR036291">
    <property type="entry name" value="NAD(P)-bd_dom_sf"/>
</dbReference>
<dbReference type="Pfam" id="PF00698">
    <property type="entry name" value="Acyl_transf_1"/>
    <property type="match status" value="1"/>
</dbReference>
<dbReference type="InterPro" id="IPR032821">
    <property type="entry name" value="PKS_assoc"/>
</dbReference>
<dbReference type="Gene3D" id="1.10.1200.10">
    <property type="entry name" value="ACP-like"/>
    <property type="match status" value="1"/>
</dbReference>
<dbReference type="InterPro" id="IPR049552">
    <property type="entry name" value="PKS_DH_N"/>
</dbReference>
<organism evidence="15 16">
    <name type="scientific">Colletotrichum sublineola</name>
    <name type="common">Sorghum anthracnose fungus</name>
    <dbReference type="NCBI Taxonomy" id="1173701"/>
    <lineage>
        <taxon>Eukaryota</taxon>
        <taxon>Fungi</taxon>
        <taxon>Dikarya</taxon>
        <taxon>Ascomycota</taxon>
        <taxon>Pezizomycotina</taxon>
        <taxon>Sordariomycetes</taxon>
        <taxon>Hypocreomycetidae</taxon>
        <taxon>Glomerellales</taxon>
        <taxon>Glomerellaceae</taxon>
        <taxon>Colletotrichum</taxon>
        <taxon>Colletotrichum graminicola species complex</taxon>
    </lineage>
</organism>
<evidence type="ECO:0000259" key="12">
    <source>
        <dbReference type="PROSITE" id="PS50075"/>
    </source>
</evidence>
<dbReference type="SUPFAM" id="SSF53335">
    <property type="entry name" value="S-adenosyl-L-methionine-dependent methyltransferases"/>
    <property type="match status" value="1"/>
</dbReference>
<evidence type="ECO:0000313" key="15">
    <source>
        <dbReference type="EMBL" id="KDN69972.1"/>
    </source>
</evidence>
<dbReference type="Pfam" id="PF02801">
    <property type="entry name" value="Ketoacyl-synt_C"/>
    <property type="match status" value="1"/>
</dbReference>
<feature type="domain" description="PKS/mFAS DH" evidence="14">
    <location>
        <begin position="971"/>
        <end position="1280"/>
    </location>
</feature>
<gene>
    <name evidence="15" type="ORF">CSUB01_09948</name>
</gene>
<dbReference type="SUPFAM" id="SSF55048">
    <property type="entry name" value="Probable ACP-binding domain of malonyl-CoA ACP transacylase"/>
    <property type="match status" value="1"/>
</dbReference>
<dbReference type="Pfam" id="PF07993">
    <property type="entry name" value="NAD_binding_4"/>
    <property type="match status" value="1"/>
</dbReference>
<keyword evidence="1" id="KW-0596">Phosphopantetheine</keyword>
<evidence type="ECO:0000256" key="5">
    <source>
        <dbReference type="ARBA" id="ARBA00022679"/>
    </source>
</evidence>
<dbReference type="Gene3D" id="3.10.129.110">
    <property type="entry name" value="Polyketide synthase dehydratase"/>
    <property type="match status" value="1"/>
</dbReference>
<dbReference type="Pfam" id="PF21089">
    <property type="entry name" value="PKS_DH_N"/>
    <property type="match status" value="1"/>
</dbReference>
<dbReference type="InterPro" id="IPR020806">
    <property type="entry name" value="PKS_PP-bd"/>
</dbReference>
<evidence type="ECO:0000256" key="7">
    <source>
        <dbReference type="ARBA" id="ARBA00023002"/>
    </source>
</evidence>
<evidence type="ECO:0000256" key="2">
    <source>
        <dbReference type="ARBA" id="ARBA00022553"/>
    </source>
</evidence>
<dbReference type="PROSITE" id="PS52019">
    <property type="entry name" value="PKS_MFAS_DH"/>
    <property type="match status" value="1"/>
</dbReference>
<dbReference type="GO" id="GO:0032259">
    <property type="term" value="P:methylation"/>
    <property type="evidence" value="ECO:0007669"/>
    <property type="project" value="UniProtKB-KW"/>
</dbReference>
<dbReference type="InterPro" id="IPR050091">
    <property type="entry name" value="PKS_NRPS_Biosynth_Enz"/>
</dbReference>
<feature type="compositionally biased region" description="Basic and acidic residues" evidence="11">
    <location>
        <begin position="2563"/>
        <end position="2577"/>
    </location>
</feature>
<dbReference type="GO" id="GO:0004312">
    <property type="term" value="F:fatty acid synthase activity"/>
    <property type="evidence" value="ECO:0007669"/>
    <property type="project" value="TreeGrafter"/>
</dbReference>
<evidence type="ECO:0000256" key="1">
    <source>
        <dbReference type="ARBA" id="ARBA00022450"/>
    </source>
</evidence>
<feature type="active site" description="Proton acceptor; for dehydratase activity" evidence="10">
    <location>
        <position position="1003"/>
    </location>
</feature>
<dbReference type="InterPro" id="IPR057326">
    <property type="entry name" value="KR_dom"/>
</dbReference>
<dbReference type="Pfam" id="PF08242">
    <property type="entry name" value="Methyltransf_12"/>
    <property type="match status" value="1"/>
</dbReference>
<feature type="domain" description="Carrier" evidence="12">
    <location>
        <begin position="3673"/>
        <end position="3753"/>
    </location>
</feature>
<dbReference type="PANTHER" id="PTHR43775:SF20">
    <property type="entry name" value="HYBRID PKS-NRPS SYNTHETASE APDA"/>
    <property type="match status" value="1"/>
</dbReference>
<dbReference type="PROSITE" id="PS52004">
    <property type="entry name" value="KS3_2"/>
    <property type="match status" value="1"/>
</dbReference>
<dbReference type="SMART" id="SM00822">
    <property type="entry name" value="PKS_KR"/>
    <property type="match status" value="1"/>
</dbReference>
<evidence type="ECO:0000256" key="9">
    <source>
        <dbReference type="ARBA" id="ARBA00029443"/>
    </source>
</evidence>
<dbReference type="SUPFAM" id="SSF52777">
    <property type="entry name" value="CoA-dependent acyltransferases"/>
    <property type="match status" value="2"/>
</dbReference>
<dbReference type="OrthoDB" id="329835at2759"/>
<proteinExistence type="inferred from homology"/>
<keyword evidence="5" id="KW-0808">Transferase</keyword>
<dbReference type="PROSITE" id="PS50075">
    <property type="entry name" value="CARRIER"/>
    <property type="match status" value="2"/>
</dbReference>
<evidence type="ECO:0000256" key="3">
    <source>
        <dbReference type="ARBA" id="ARBA00022598"/>
    </source>
</evidence>
<dbReference type="Gene3D" id="3.30.559.10">
    <property type="entry name" value="Chloramphenicol acetyltransferase-like domain"/>
    <property type="match status" value="1"/>
</dbReference>
<dbReference type="eggNOG" id="KOG1178">
    <property type="taxonomic scope" value="Eukaryota"/>
</dbReference>
<dbReference type="PROSITE" id="PS00012">
    <property type="entry name" value="PHOSPHOPANTETHEINE"/>
    <property type="match status" value="1"/>
</dbReference>
<dbReference type="CDD" id="cd05930">
    <property type="entry name" value="A_NRPS"/>
    <property type="match status" value="1"/>
</dbReference>
<dbReference type="EMBL" id="JMSE01000427">
    <property type="protein sequence ID" value="KDN69972.1"/>
    <property type="molecule type" value="Genomic_DNA"/>
</dbReference>
<dbReference type="Gene3D" id="3.40.366.10">
    <property type="entry name" value="Malonyl-Coenzyme A Acyl Carrier Protein, domain 2"/>
    <property type="match status" value="1"/>
</dbReference>
<dbReference type="GO" id="GO:0031177">
    <property type="term" value="F:phosphopantetheine binding"/>
    <property type="evidence" value="ECO:0007669"/>
    <property type="project" value="InterPro"/>
</dbReference>
<evidence type="ECO:0000259" key="14">
    <source>
        <dbReference type="PROSITE" id="PS52019"/>
    </source>
</evidence>
<keyword evidence="3" id="KW-0436">Ligase</keyword>
<dbReference type="Pfam" id="PF00668">
    <property type="entry name" value="Condensation"/>
    <property type="match status" value="1"/>
</dbReference>
<dbReference type="SUPFAM" id="SSF56801">
    <property type="entry name" value="Acetyl-CoA synthetase-like"/>
    <property type="match status" value="1"/>
</dbReference>
<dbReference type="GO" id="GO:0004315">
    <property type="term" value="F:3-oxoacyl-[acyl-carrier-protein] synthase activity"/>
    <property type="evidence" value="ECO:0007669"/>
    <property type="project" value="InterPro"/>
</dbReference>
<dbReference type="SMART" id="SM00827">
    <property type="entry name" value="PKS_AT"/>
    <property type="match status" value="1"/>
</dbReference>
<dbReference type="PROSITE" id="PS00606">
    <property type="entry name" value="KS3_1"/>
    <property type="match status" value="1"/>
</dbReference>
<feature type="domain" description="Carrier" evidence="12">
    <location>
        <begin position="2457"/>
        <end position="2539"/>
    </location>
</feature>
<dbReference type="InterPro" id="IPR001227">
    <property type="entry name" value="Ac_transferase_dom_sf"/>
</dbReference>
<dbReference type="HOGENOM" id="CLU_000022_37_5_1"/>
<feature type="region of interest" description="Disordered" evidence="11">
    <location>
        <begin position="2544"/>
        <end position="2649"/>
    </location>
</feature>
<dbReference type="Pfam" id="PF00109">
    <property type="entry name" value="ketoacyl-synt"/>
    <property type="match status" value="1"/>
</dbReference>
<dbReference type="Pfam" id="PF00550">
    <property type="entry name" value="PP-binding"/>
    <property type="match status" value="2"/>
</dbReference>
<dbReference type="CDD" id="cd19532">
    <property type="entry name" value="C_PKS-NRPS"/>
    <property type="match status" value="1"/>
</dbReference>
<dbReference type="InterPro" id="IPR020841">
    <property type="entry name" value="PKS_Beta-ketoAc_synthase_dom"/>
</dbReference>
<keyword evidence="8" id="KW-0511">Multifunctional enzyme</keyword>
<dbReference type="OMA" id="VAQFGSH"/>
<evidence type="ECO:0000256" key="11">
    <source>
        <dbReference type="SAM" id="MobiDB-lite"/>
    </source>
</evidence>
<dbReference type="InterPro" id="IPR016035">
    <property type="entry name" value="Acyl_Trfase/lysoPLipase"/>
</dbReference>
<dbReference type="InterPro" id="IPR000873">
    <property type="entry name" value="AMP-dep_synth/lig_dom"/>
</dbReference>
<dbReference type="Gene3D" id="3.30.300.30">
    <property type="match status" value="1"/>
</dbReference>
<dbReference type="PROSITE" id="PS00455">
    <property type="entry name" value="AMP_BINDING"/>
    <property type="match status" value="1"/>
</dbReference>
<dbReference type="GO" id="GO:0006633">
    <property type="term" value="P:fatty acid biosynthetic process"/>
    <property type="evidence" value="ECO:0007669"/>
    <property type="project" value="InterPro"/>
</dbReference>
<dbReference type="InterPro" id="IPR036736">
    <property type="entry name" value="ACP-like_sf"/>
</dbReference>
<dbReference type="InterPro" id="IPR009081">
    <property type="entry name" value="PP-bd_ACP"/>
</dbReference>
<dbReference type="STRING" id="1173701.A0A066XM05"/>
<evidence type="ECO:0000256" key="10">
    <source>
        <dbReference type="PROSITE-ProRule" id="PRU01363"/>
    </source>
</evidence>
<comment type="similarity">
    <text evidence="9">In the C-terminal section; belongs to the NRP synthetase family.</text>
</comment>
<dbReference type="InterPro" id="IPR013968">
    <property type="entry name" value="PKS_KR"/>
</dbReference>
<feature type="active site" description="Proton donor; for dehydratase activity" evidence="10">
    <location>
        <position position="1180"/>
    </location>
</feature>
<dbReference type="InterPro" id="IPR001242">
    <property type="entry name" value="Condensation_dom"/>
</dbReference>
<dbReference type="Gene3D" id="3.40.50.150">
    <property type="entry name" value="Vaccinia Virus protein VP39"/>
    <property type="match status" value="1"/>
</dbReference>
<dbReference type="Gene3D" id="3.40.50.720">
    <property type="entry name" value="NAD(P)-binding Rossmann-like Domain"/>
    <property type="match status" value="2"/>
</dbReference>
<dbReference type="GO" id="GO:0009403">
    <property type="term" value="P:toxin biosynthetic process"/>
    <property type="evidence" value="ECO:0007669"/>
    <property type="project" value="UniProtKB-ARBA"/>
</dbReference>
<dbReference type="InterPro" id="IPR018201">
    <property type="entry name" value="Ketoacyl_synth_AS"/>
</dbReference>
<dbReference type="Pfam" id="PF16197">
    <property type="entry name" value="KAsynt_C_assoc"/>
    <property type="match status" value="1"/>
</dbReference>
<dbReference type="SMART" id="SM00823">
    <property type="entry name" value="PKS_PP"/>
    <property type="match status" value="1"/>
</dbReference>
<dbReference type="InterPro" id="IPR014031">
    <property type="entry name" value="Ketoacyl_synth_C"/>
</dbReference>
<dbReference type="GO" id="GO:0008168">
    <property type="term" value="F:methyltransferase activity"/>
    <property type="evidence" value="ECO:0007669"/>
    <property type="project" value="UniProtKB-KW"/>
</dbReference>
<dbReference type="InterPro" id="IPR013217">
    <property type="entry name" value="Methyltransf_12"/>
</dbReference>
<dbReference type="InterPro" id="IPR006162">
    <property type="entry name" value="Ppantetheine_attach_site"/>
</dbReference>
<dbReference type="PANTHER" id="PTHR43775">
    <property type="entry name" value="FATTY ACID SYNTHASE"/>
    <property type="match status" value="1"/>
</dbReference>
<reference evidence="16" key="1">
    <citation type="journal article" date="2014" name="Genome Announc.">
        <title>Draft genome sequence of Colletotrichum sublineola, a destructive pathogen of cultivated sorghum.</title>
        <authorList>
            <person name="Baroncelli R."/>
            <person name="Sanz-Martin J.M."/>
            <person name="Rech G.E."/>
            <person name="Sukno S.A."/>
            <person name="Thon M.R."/>
        </authorList>
    </citation>
    <scope>NUCLEOTIDE SEQUENCE [LARGE SCALE GENOMIC DNA]</scope>
    <source>
        <strain evidence="16">TX430BB</strain>
    </source>
</reference>
<dbReference type="InterPro" id="IPR014030">
    <property type="entry name" value="Ketoacyl_synth_N"/>
</dbReference>
<dbReference type="InterPro" id="IPR020845">
    <property type="entry name" value="AMP-binding_CS"/>
</dbReference>
<dbReference type="Pfam" id="PF00501">
    <property type="entry name" value="AMP-binding"/>
    <property type="match status" value="1"/>
</dbReference>
<dbReference type="InterPro" id="IPR020807">
    <property type="entry name" value="PKS_DH"/>
</dbReference>
<sequence>MKRGLQHQREHEPIAVIGSGCRFPGGCTTPSRLWDLLENPTDIVSEITPDRFNVDRFFHPDHKHHGTSNVRHSYMLQENFKLFDAKFFGVKPQEAIAMDPQQRLLLETVYESLEAAGIPIEDIKGSKTGVFVGNMGGDYSELLGQDLDAFPTYFAPGTARSILSNRISYFFDLHGPSVTIDTACSSSLVAVHQAVQSLRLGETPVAIACGTNLLLGPSQYIAESKLQMLSPNGRSRMWDASADGYARGEGFASVVLKTLSAALADGDHIECIIRETGVNQDGRTKGITMPSPLAQANLIRDTYKRAGLDLNKPSDRPQYFEAHGTGTPAGDPVEAEAISSAFFGPESGFQRKSDADPKLYVGSIKTVIGHTEGTAGLAALIKASLAMKARRIPPNLHLDRLNPAVEPFYKDLEVPTKLMDWPQPEPGQPLRASVNSFGFGGANAHAIIESYETASEADSSSSFSSSQASKSVGAVFSPFTFSAASETALSEMMSGYNEYLKAHPDVDCRSLAFTLNQRRSTLEKRAVISATNLGSLQTKLEARIKQDSPSGGSMSGVKTLDRRPRILGVFTGQGAQWPRMGADMVVASPAARAIIEELEESLKTLPKEDRPSWSLVDELLAPRETSRMHQAIISQTLCTAVQVMLVQLLRSAGVVFSAVVGHSSGEIAAAYTAGYLSARDAIRVAYYRGVHTTWAKGPRDQQGGMVAVGTSFEDAKELCALDTFEGRLSVAASNSRESVTLSGDIDAIQDVKKILDAEGRFNRQLQVDKAYHSHHMIPCLPPYVSSLQKCNVEVQTERSEQTACQWISSVYVGDMEEIGEAARVQDKYWGDNMAKPVLFSQALSYALGGEQQFDYVIEVGPHPALKGPASATIQNVIGEKLPYGGCLRRDANSIESFAECLGDMWAALGHKAVDFPAFEAFASGSHDDGQASASGPRLIKGLPSYPWEHNREYYFQSRLSKAMLTSNTPTNELLGARLVDNSPTEVRWRNSLHSAELPWLLKHHAQGQTVFPGAGYISTALEAVKQLFDAKEGSVQTVEVRGLVIKNALMIEENVGIETIFSLTAIDRKPGRVTAHFVFSSQQGKDSVKLIENASGDLHVFLGEPSENALPGRLEKDNQMKDLEEERFYEALDKVGYGYAGPFKALSRLKRRMGAATGVVRIPEPTPSFDMMLVHPAALDATVQSILLAYAFPGDTRLQSIYLPTGIDCVRFNFGMLGRMAAGTQLPFRSSVPLGPENDLDSGNGAGVGGDVDVFSEDGRFALIQLQGLRTKPLSPPSATTDLHIFSEVTWKTIMPVGANLELHGERRALEASMFNAMERVAYFYMRNIDREVAAGAGREVLEEHQIRFLEYVDHVRDRIAKGTLPHIHAEWDKDARNDILAIVAQYPDSIDLQLMHSVGENLPAVFRGEMNALEPMVRDNMLNRFYADAMGMAQYTEDLARMAGHMAHRYPHMRVLEVGAGTGGATKVMLRRLDNAFASYTYTDISSGFFSTARETFRAQESKMAFRVLDIEKDIVDQGYEEASFDVVIANLVVHATRSLDDTMAQLRRLVRPGGYLLLLEITDNDPLRFGFIFGPLPGWWLGVTDGRKYSPCIDQQGWDEVMRRNGFSGADVVTPHHSLGPLSVILTQAVDDRVQLLRNPIDISFSRGSASFGVAIDPEQLTIVGGASPMAKALENLFTPHYKSVSWIPSIEEVPSRGLPVMGSVLSLVELNEPLFEDMTTQKLEGFKHIIQQSKSVYWITKGASGANPYSNMAAGVGRTMVLEMDHVRLGYLDFDQAEDATAPRLAGKMLEFDILGTLEQQNKLDGLTWYREPELRFSNGSFLVPRIRLSKARNARYNSQRRALTNEVDHHKIPVSVVPKGEGFVLHECPSDGDVGANTAIANRCAETRLDTVSVAVDYAVLRSVKLPSSDYLFLVLGKDVSSGKAVFALTDSQRSVVKVDRQWTIPCAGPISQSKQTLVALHAQLMALTAVAAVAPGQSLVVLDADKSLASALSARCAAKCVRLALFSTESGLERKHNGSGSASNIFHVHRLESRQYFKAKLPSNIGCFLNLSGSQQDVARLIVDCIPSHCRVENLASLTDVVAHVTSSTFLCLECTVPDILRTCWAYTQAERHVFDTSTATVATPAMLMDPSADSETRQTGSGLVLIDWTAEPKVNARIRPADSIVRFKQDKTYWLVGLTGGLALSLCAWMVDRGARYVVMTSRNPKVDQTWLQSMESQGVTVRIFSNDVTDREALNSAYRIILATMPPIAGVVQGAMVLHDTMFADTTVETVNAILGPKVKGSIYLDDIFHSTPLDFFVFLSSVASTTGNPGQSIYGGSNMFMNALAAQRRRRGVPGSSVEIGAIMGNGSVTSKLSFAQQKYLFSVGNMWMSEQDFLTMFAEAVLASHPDSPQSVTTTAGLRLQYSDEDPDITWFTNPIFQHLVLETGNTMPTATDASKQGVPVKTRLQDAKTSEEVFTIVSDAFHAKLVSSLQADADRDVLAIPLETLGMDSLVAVDLRSWFLRELTVDVPVLKILNSGTAKALIEFVQGIIPESMTPKLRQSDGPSAKGRASVPRPREPDVTDTIKERLTAPTPPPATTPKKSVAQSIKKAITDHTGRKPAMADSADSSVDSPSESLTSWDHAGSDFTDLEPSSPCSSQDLGKVRARSKCLVRTVPLSFGQSRFWFLRSYVEDPLAFNITSAMRINGPLRPDDLAKAVDKVAHHHEALRTSFVEEDNVTVQKVWSSPSFELEMRTIPANGDAEAEVKAAYEEVKNTVFKLEEGQTMRIQLLSKSSTEHVLVLGYHHINMDGVSFEVFFADLEKAYNGQPLNASVTQYPDFSVKEAQEYKSGQWEPELAYWRTQFDHVPEPIPLLPVSKKTSRSAGGPSYRTHTVKRRVDAERSRAIQDVCRRFRATPFHFHLAVYRTLIARLSGSDDFCIGIADANRKDNGLADAVGLYLNLLPLRVKGGGQDALAQKTFGDALAEMRKTSQEAFANSRVPLDILLSELAVPRSSSHAPLFQIFLNYRRGVSETRPFCGCTGSGELIAGGQVAYDVNIDIVDNPEGDSLVVLTAQQDLYDLEAANLLLDCYFRLLAAFSRNPASSLSRPALYDTAAVEKALTLGRGPLYEFTWPETLMHRINDMADKYASKAALRDGHGDGLTYAQMVARVEAIAAYLIKEGIGRRKVVGVMQASTLDFVCSILAIWKVGATYTPLDPRLNSIDRLAAIIRECQPACVLIDASSRSLFDQLDSAAVLIDVEKVPLLSVKTSTQAKADDAAVVLYTSGTTGTPKGILLSHRSVRNNIEIATHHLWGFKEGSDIMLQQAAFSFDMSLAQTLTALANGGTLVVAPSQLRGDAAGLTRLLAAEGVTFTVATPTEYASWIGAGSQHLKSSKWRVAASGGEKMTQSLLLSFLSLGKPDLDLVNAYGPTETSFASNTRKMPYQDLGSSSSSSSSIADLSLMTWPNYSISIVDRDLQPVPAGVSGEVCIGGAGVGLGYFNNEELTSGAFVLDKSAPPEFAARGWTKKHRTGDRGRLSPDGGLILEGRIAGDTQIKLRGIRMDLADIESAILRAGIGRITQAALSVRQDGAGSGAGPQYLVAHVVLAPSDDASAHESDGQKDLLAEVSARLALPRHMKPSLIVPVSALPMSASHKLDRRALQALPISTRHRSVHGNNCQPGEGTGLTANQAVVWELWKEVIPSDVVSQYSVDPLSDFFHVGGTSLLLVNLQGLFEKNYGKGPPLHEMFESSTIADMTDLLFPEGTTGNAACTTIDWTTETCLDGSSSSPDPVTIDSGSVTVKSNLTPRVIVLTGVTGFLGRHLLNFLLRQPTITRIHCIAVRNPPSSSSSSDPFANPKISIHRGDLGAPRLGLSAADAASIFAEADAVIHNGADVSFLKTYATLRRTNVESTRVLARLAAPRRVPLHFISSASVAQLTGFDQFGEASVADWLPTADPRALVGRGYTAAKWASEVLLEKAARAWGLPVTVHRPSSITGDGAGKLDLMANLFRYVEDLEAVPDSGSWKGYFDFVSVENVAADIVEAVMTAAAQGEDNTGVRYLYEASEIVYPLSVVREMSESGHQLPVRTMPMKEWVHEATKKGLNTMLAEYLLMAEKTGSALAFPKLIKNASNK</sequence>
<dbReference type="SUPFAM" id="SSF47336">
    <property type="entry name" value="ACP-like"/>
    <property type="match status" value="2"/>
</dbReference>
<protein>
    <submittedName>
        <fullName evidence="15">Putative polyketide synthase/peptide synthetase</fullName>
    </submittedName>
</protein>
<evidence type="ECO:0000256" key="4">
    <source>
        <dbReference type="ARBA" id="ARBA00022603"/>
    </source>
</evidence>
<dbReference type="SUPFAM" id="SSF53901">
    <property type="entry name" value="Thiolase-like"/>
    <property type="match status" value="1"/>
</dbReference>
<dbReference type="InterPro" id="IPR029063">
    <property type="entry name" value="SAM-dependent_MTases_sf"/>
</dbReference>
<dbReference type="GO" id="GO:0016491">
    <property type="term" value="F:oxidoreductase activity"/>
    <property type="evidence" value="ECO:0007669"/>
    <property type="project" value="UniProtKB-KW"/>
</dbReference>
<accession>A0A066XM05</accession>